<dbReference type="EMBL" id="JAKKPZ010000010">
    <property type="protein sequence ID" value="KAI1716253.1"/>
    <property type="molecule type" value="Genomic_DNA"/>
</dbReference>
<comment type="caution">
    <text evidence="1">The sequence shown here is derived from an EMBL/GenBank/DDBJ whole genome shotgun (WGS) entry which is preliminary data.</text>
</comment>
<proteinExistence type="predicted"/>
<evidence type="ECO:0000313" key="1">
    <source>
        <dbReference type="EMBL" id="KAI1716253.1"/>
    </source>
</evidence>
<accession>A0AAD4R882</accession>
<gene>
    <name evidence="1" type="ORF">DdX_07291</name>
</gene>
<sequence>MKFVDESELPHLLANCNLASDNPVTPLLTAFASIITQQQTLLKYMSGQMNDLKRLTTRTLNNIDSNVDTNSSMKTYVLEVPNISDGFSRMNCFHIHIEKNFKYDEKNIVFLANEEDVELTQKVMEELDFGDLEPITEKNQNVEELLQEFLNEFQCRYRIWARSDLPILPEGSPCHMVQLGVVPQDIYESRIKVLKPSYVYNIALTSAQADEWMEMGHNLRYKPQFYDFSTEYRWNKYDETIQSICTY</sequence>
<evidence type="ECO:0000313" key="2">
    <source>
        <dbReference type="Proteomes" id="UP001201812"/>
    </source>
</evidence>
<organism evidence="1 2">
    <name type="scientific">Ditylenchus destructor</name>
    <dbReference type="NCBI Taxonomy" id="166010"/>
    <lineage>
        <taxon>Eukaryota</taxon>
        <taxon>Metazoa</taxon>
        <taxon>Ecdysozoa</taxon>
        <taxon>Nematoda</taxon>
        <taxon>Chromadorea</taxon>
        <taxon>Rhabditida</taxon>
        <taxon>Tylenchina</taxon>
        <taxon>Tylenchomorpha</taxon>
        <taxon>Sphaerularioidea</taxon>
        <taxon>Anguinidae</taxon>
        <taxon>Anguininae</taxon>
        <taxon>Ditylenchus</taxon>
    </lineage>
</organism>
<reference evidence="1" key="1">
    <citation type="submission" date="2022-01" db="EMBL/GenBank/DDBJ databases">
        <title>Genome Sequence Resource for Two Populations of Ditylenchus destructor, the Migratory Endoparasitic Phytonematode.</title>
        <authorList>
            <person name="Zhang H."/>
            <person name="Lin R."/>
            <person name="Xie B."/>
        </authorList>
    </citation>
    <scope>NUCLEOTIDE SEQUENCE</scope>
    <source>
        <strain evidence="1">BazhouSP</strain>
    </source>
</reference>
<name>A0AAD4R882_9BILA</name>
<protein>
    <submittedName>
        <fullName evidence="1">Uncharacterized protein</fullName>
    </submittedName>
</protein>
<dbReference type="AlphaFoldDB" id="A0AAD4R882"/>
<dbReference type="Proteomes" id="UP001201812">
    <property type="component" value="Unassembled WGS sequence"/>
</dbReference>
<keyword evidence="2" id="KW-1185">Reference proteome</keyword>